<dbReference type="Gene3D" id="3.90.1580.10">
    <property type="entry name" value="paralog of FGE (formylglycine-generating enzyme)"/>
    <property type="match status" value="1"/>
</dbReference>
<feature type="region of interest" description="Disordered" evidence="1">
    <location>
        <begin position="537"/>
        <end position="556"/>
    </location>
</feature>
<reference evidence="3 4" key="1">
    <citation type="submission" date="2020-08" db="EMBL/GenBank/DDBJ databases">
        <title>Genome sequence of Thermomonas brevis KACC 16975T.</title>
        <authorList>
            <person name="Hyun D.-W."/>
            <person name="Bae J.-W."/>
        </authorList>
    </citation>
    <scope>NUCLEOTIDE SEQUENCE [LARGE SCALE GENOMIC DNA]</scope>
    <source>
        <strain evidence="3 4">KACC 16975</strain>
    </source>
</reference>
<dbReference type="SUPFAM" id="SSF56436">
    <property type="entry name" value="C-type lectin-like"/>
    <property type="match status" value="1"/>
</dbReference>
<dbReference type="GO" id="GO:0120147">
    <property type="term" value="F:formylglycine-generating oxidase activity"/>
    <property type="evidence" value="ECO:0007669"/>
    <property type="project" value="TreeGrafter"/>
</dbReference>
<gene>
    <name evidence="3" type="ORF">H9L17_02420</name>
</gene>
<dbReference type="Pfam" id="PF03781">
    <property type="entry name" value="FGE-sulfatase"/>
    <property type="match status" value="1"/>
</dbReference>
<dbReference type="AlphaFoldDB" id="A0A7G9QXK8"/>
<dbReference type="PANTHER" id="PTHR23150">
    <property type="entry name" value="SULFATASE MODIFYING FACTOR 1, 2"/>
    <property type="match status" value="1"/>
</dbReference>
<organism evidence="3 4">
    <name type="scientific">Thermomonas brevis</name>
    <dbReference type="NCBI Taxonomy" id="215691"/>
    <lineage>
        <taxon>Bacteria</taxon>
        <taxon>Pseudomonadati</taxon>
        <taxon>Pseudomonadota</taxon>
        <taxon>Gammaproteobacteria</taxon>
        <taxon>Lysobacterales</taxon>
        <taxon>Lysobacteraceae</taxon>
        <taxon>Thermomonas</taxon>
    </lineage>
</organism>
<name>A0A7G9QXK8_9GAMM</name>
<dbReference type="InterPro" id="IPR042095">
    <property type="entry name" value="SUMF_sf"/>
</dbReference>
<evidence type="ECO:0000313" key="4">
    <source>
        <dbReference type="Proteomes" id="UP000515977"/>
    </source>
</evidence>
<dbReference type="InterPro" id="IPR051043">
    <property type="entry name" value="Sulfatase_Mod_Factor_Kinase"/>
</dbReference>
<dbReference type="InterPro" id="IPR005532">
    <property type="entry name" value="SUMF_dom"/>
</dbReference>
<evidence type="ECO:0000259" key="2">
    <source>
        <dbReference type="Pfam" id="PF03781"/>
    </source>
</evidence>
<keyword evidence="4" id="KW-1185">Reference proteome</keyword>
<evidence type="ECO:0000313" key="3">
    <source>
        <dbReference type="EMBL" id="QNN48083.1"/>
    </source>
</evidence>
<dbReference type="PANTHER" id="PTHR23150:SF35">
    <property type="entry name" value="BLL6746 PROTEIN"/>
    <property type="match status" value="1"/>
</dbReference>
<sequence length="664" mass="71473">MAAGGLTRRARSASGVSIQCVIRTLCGCRAPAHVLSCPHVIDRQSPAFREQGLRAGGFLIVALVLLAGCKPQPAAPALERVPVPKQERLPAQEGRVSISGDDALAGVLSWTLPEVHVDSPSKARAAARRALAKGDLFETADSAIPLLLALQKAQPGNEQDAHLLEKAQAALLSQAWTALAEDEDLASLRYAQRHGTVLRTLWPAQPEVREYLDAVDRVGQAFELGMAGERAMRAGNLDAPGGALELFRKAQALWPAQARAQRGIAAVESALIVGAQAKAAAGDFNGAYLELARAERVRHDTQTIPAARERIEVLRADRIRRLGDEGLMALGDPGGLQVARERLAEMLSIALPGDAASVALRQRIDLVGHYGLFRPGQVFTDEMPDASRGPELSVLPRGGFLMGAAADEPDASADEQPRHRVDFERGFAMTRREITIGQFRRFVEATGYVPRATQRGHSMAYDARSGNFLRGSGIDWRSGYDGRPAADGMPVIHVTARDAEAYAAWLSEQTGVHYRLPSEAEFEYALRAGVQGRYPWGNGAPPAESENLAGGRDVSPQGRRWSNAFPGYGDGRWGPAPAGSFAPNAFGLYDMAGNVSEWVADCWHKGYRRAPANGAAWVNPGCRTRMYRGGSWASAPAQARSAWRMSGGVDVTNARVGFRLVRQL</sequence>
<dbReference type="InterPro" id="IPR016187">
    <property type="entry name" value="CTDL_fold"/>
</dbReference>
<dbReference type="Proteomes" id="UP000515977">
    <property type="component" value="Chromosome"/>
</dbReference>
<dbReference type="EMBL" id="CP060711">
    <property type="protein sequence ID" value="QNN48083.1"/>
    <property type="molecule type" value="Genomic_DNA"/>
</dbReference>
<dbReference type="KEGG" id="tbv:H9L17_02420"/>
<feature type="domain" description="Sulfatase-modifying factor enzyme-like" evidence="2">
    <location>
        <begin position="390"/>
        <end position="662"/>
    </location>
</feature>
<accession>A0A7G9QXK8</accession>
<protein>
    <submittedName>
        <fullName evidence="3">Formylglycine-generating enzyme family protein</fullName>
    </submittedName>
</protein>
<proteinExistence type="predicted"/>
<evidence type="ECO:0000256" key="1">
    <source>
        <dbReference type="SAM" id="MobiDB-lite"/>
    </source>
</evidence>